<keyword evidence="3 5" id="KW-0732">Signal</keyword>
<evidence type="ECO:0000313" key="7">
    <source>
        <dbReference type="Proteomes" id="UP001596215"/>
    </source>
</evidence>
<protein>
    <submittedName>
        <fullName evidence="6">Ivy family c-type lysozyme inhibitor</fullName>
    </submittedName>
</protein>
<dbReference type="Gene3D" id="3.40.1420.10">
    <property type="entry name" value="Inhibitor of vertebrate lysozyme"/>
    <property type="match status" value="1"/>
</dbReference>
<accession>A0ABW1VMH7</accession>
<dbReference type="SUPFAM" id="SSF89872">
    <property type="entry name" value="Inhibitor of vertebrate lysozyme, Ivy"/>
    <property type="match status" value="1"/>
</dbReference>
<comment type="caution">
    <text evidence="6">The sequence shown here is derived from an EMBL/GenBank/DDBJ whole genome shotgun (WGS) entry which is preliminary data.</text>
</comment>
<comment type="subcellular location">
    <subcellularLocation>
        <location evidence="1">Periplasm</location>
    </subcellularLocation>
</comment>
<keyword evidence="4" id="KW-0574">Periplasm</keyword>
<dbReference type="InterPro" id="IPR036501">
    <property type="entry name" value="Inhibitor_vert_lysozyme_sf"/>
</dbReference>
<gene>
    <name evidence="6" type="ORF">ACFP73_02735</name>
</gene>
<sequence>MFCAATLCSAVTFPAVAGQQTSLNTLIHSPQGRQQFSQLVTGQHLPDWVKKGGTETPAQPVTLNGERYQVYYACKPHNCSAEQFALLYSPAEGTMSGVFVRHDERRHTEQLRWLNLSDKLSIDGRTVLYAAITGSLENHPDDFNYTASH</sequence>
<dbReference type="RefSeq" id="WP_212707138.1">
    <property type="nucleotide sequence ID" value="NZ_BAAAFW010000050.1"/>
</dbReference>
<dbReference type="InterPro" id="IPR014453">
    <property type="entry name" value="Inhibitor_vertebrate_lysozyme"/>
</dbReference>
<evidence type="ECO:0000256" key="3">
    <source>
        <dbReference type="ARBA" id="ARBA00022729"/>
    </source>
</evidence>
<evidence type="ECO:0000256" key="5">
    <source>
        <dbReference type="SAM" id="SignalP"/>
    </source>
</evidence>
<evidence type="ECO:0000256" key="1">
    <source>
        <dbReference type="ARBA" id="ARBA00004418"/>
    </source>
</evidence>
<dbReference type="PIRSF" id="PIRSF009103">
    <property type="entry name" value="Ivy"/>
    <property type="match status" value="1"/>
</dbReference>
<proteinExistence type="inferred from homology"/>
<evidence type="ECO:0000256" key="4">
    <source>
        <dbReference type="ARBA" id="ARBA00022764"/>
    </source>
</evidence>
<name>A0ABW1VMH7_9GAMM</name>
<dbReference type="Pfam" id="PF08816">
    <property type="entry name" value="Ivy"/>
    <property type="match status" value="1"/>
</dbReference>
<reference evidence="7" key="1">
    <citation type="journal article" date="2019" name="Int. J. Syst. Evol. Microbiol.">
        <title>The Global Catalogue of Microorganisms (GCM) 10K type strain sequencing project: providing services to taxonomists for standard genome sequencing and annotation.</title>
        <authorList>
            <consortium name="The Broad Institute Genomics Platform"/>
            <consortium name="The Broad Institute Genome Sequencing Center for Infectious Disease"/>
            <person name="Wu L."/>
            <person name="Ma J."/>
        </authorList>
    </citation>
    <scope>NUCLEOTIDE SEQUENCE [LARGE SCALE GENOMIC DNA]</scope>
    <source>
        <strain evidence="7">CGMCC 4.1530</strain>
    </source>
</reference>
<evidence type="ECO:0000313" key="6">
    <source>
        <dbReference type="EMBL" id="MFC6361021.1"/>
    </source>
</evidence>
<feature type="chain" id="PRO_5047382801" evidence="5">
    <location>
        <begin position="18"/>
        <end position="149"/>
    </location>
</feature>
<dbReference type="Proteomes" id="UP001596215">
    <property type="component" value="Unassembled WGS sequence"/>
</dbReference>
<dbReference type="EMBL" id="JBHSUC010000002">
    <property type="protein sequence ID" value="MFC6361021.1"/>
    <property type="molecule type" value="Genomic_DNA"/>
</dbReference>
<keyword evidence="7" id="KW-1185">Reference proteome</keyword>
<evidence type="ECO:0000256" key="2">
    <source>
        <dbReference type="ARBA" id="ARBA00009724"/>
    </source>
</evidence>
<feature type="signal peptide" evidence="5">
    <location>
        <begin position="1"/>
        <end position="17"/>
    </location>
</feature>
<comment type="similarity">
    <text evidence="2">Belongs to the ivy family.</text>
</comment>
<organism evidence="6 7">
    <name type="scientific">Tatumella punctata</name>
    <dbReference type="NCBI Taxonomy" id="399969"/>
    <lineage>
        <taxon>Bacteria</taxon>
        <taxon>Pseudomonadati</taxon>
        <taxon>Pseudomonadota</taxon>
        <taxon>Gammaproteobacteria</taxon>
        <taxon>Enterobacterales</taxon>
        <taxon>Erwiniaceae</taxon>
        <taxon>Tatumella</taxon>
    </lineage>
</organism>